<feature type="transmembrane region" description="Helical" evidence="9">
    <location>
        <begin position="114"/>
        <end position="136"/>
    </location>
</feature>
<dbReference type="InterPro" id="IPR050901">
    <property type="entry name" value="BP-dep_ABC_trans_perm"/>
</dbReference>
<dbReference type="EMBL" id="CP104064">
    <property type="protein sequence ID" value="WAH36056.1"/>
    <property type="molecule type" value="Genomic_DNA"/>
</dbReference>
<dbReference type="Pfam" id="PF00528">
    <property type="entry name" value="BPD_transp_1"/>
    <property type="match status" value="1"/>
</dbReference>
<dbReference type="Proteomes" id="UP001164803">
    <property type="component" value="Chromosome"/>
</dbReference>
<dbReference type="RefSeq" id="WP_268043358.1">
    <property type="nucleotide sequence ID" value="NZ_CP104064.1"/>
</dbReference>
<comment type="similarity">
    <text evidence="2">Belongs to the binding-protein-dependent transport system permease family. MalFG subfamily.</text>
</comment>
<feature type="transmembrane region" description="Helical" evidence="9">
    <location>
        <begin position="264"/>
        <end position="288"/>
    </location>
</feature>
<feature type="transmembrane region" description="Helical" evidence="9">
    <location>
        <begin position="161"/>
        <end position="184"/>
    </location>
</feature>
<evidence type="ECO:0000313" key="12">
    <source>
        <dbReference type="Proteomes" id="UP001164803"/>
    </source>
</evidence>
<protein>
    <submittedName>
        <fullName evidence="11">Carbohydrate ABC transporter permease</fullName>
    </submittedName>
</protein>
<keyword evidence="4" id="KW-1003">Cell membrane</keyword>
<keyword evidence="5" id="KW-0762">Sugar transport</keyword>
<feature type="transmembrane region" description="Helical" evidence="9">
    <location>
        <begin position="16"/>
        <end position="37"/>
    </location>
</feature>
<dbReference type="PROSITE" id="PS50928">
    <property type="entry name" value="ABC_TM1"/>
    <property type="match status" value="1"/>
</dbReference>
<evidence type="ECO:0000256" key="8">
    <source>
        <dbReference type="ARBA" id="ARBA00023136"/>
    </source>
</evidence>
<dbReference type="Gene3D" id="1.10.3720.10">
    <property type="entry name" value="MetI-like"/>
    <property type="match status" value="1"/>
</dbReference>
<evidence type="ECO:0000313" key="11">
    <source>
        <dbReference type="EMBL" id="WAH36056.1"/>
    </source>
</evidence>
<evidence type="ECO:0000256" key="1">
    <source>
        <dbReference type="ARBA" id="ARBA00004651"/>
    </source>
</evidence>
<dbReference type="InterPro" id="IPR000515">
    <property type="entry name" value="MetI-like"/>
</dbReference>
<feature type="domain" description="ABC transmembrane type-1" evidence="10">
    <location>
        <begin position="77"/>
        <end position="284"/>
    </location>
</feature>
<keyword evidence="3 9" id="KW-0813">Transport</keyword>
<gene>
    <name evidence="11" type="ORF">NZD86_17630</name>
</gene>
<evidence type="ECO:0000256" key="9">
    <source>
        <dbReference type="RuleBase" id="RU363032"/>
    </source>
</evidence>
<feature type="transmembrane region" description="Helical" evidence="9">
    <location>
        <begin position="83"/>
        <end position="102"/>
    </location>
</feature>
<keyword evidence="12" id="KW-1185">Reference proteome</keyword>
<evidence type="ECO:0000256" key="3">
    <source>
        <dbReference type="ARBA" id="ARBA00022448"/>
    </source>
</evidence>
<comment type="subcellular location">
    <subcellularLocation>
        <location evidence="1 9">Cell membrane</location>
        <topology evidence="1 9">Multi-pass membrane protein</topology>
    </subcellularLocation>
</comment>
<dbReference type="PANTHER" id="PTHR32243">
    <property type="entry name" value="MALTOSE TRANSPORT SYSTEM PERMEASE-RELATED"/>
    <property type="match status" value="1"/>
</dbReference>
<evidence type="ECO:0000259" key="10">
    <source>
        <dbReference type="PROSITE" id="PS50928"/>
    </source>
</evidence>
<dbReference type="PANTHER" id="PTHR32243:SF50">
    <property type="entry name" value="MALTOSE_MALTODEXTRIN TRANSPORT SYSTEM PERMEASE PROTEIN MALG"/>
    <property type="match status" value="1"/>
</dbReference>
<evidence type="ECO:0000256" key="7">
    <source>
        <dbReference type="ARBA" id="ARBA00022989"/>
    </source>
</evidence>
<keyword evidence="6 9" id="KW-0812">Transmembrane</keyword>
<proteinExistence type="inferred from homology"/>
<organism evidence="11 12">
    <name type="scientific">Alicyclobacillus dauci</name>
    <dbReference type="NCBI Taxonomy" id="1475485"/>
    <lineage>
        <taxon>Bacteria</taxon>
        <taxon>Bacillati</taxon>
        <taxon>Bacillota</taxon>
        <taxon>Bacilli</taxon>
        <taxon>Bacillales</taxon>
        <taxon>Alicyclobacillaceae</taxon>
        <taxon>Alicyclobacillus</taxon>
    </lineage>
</organism>
<dbReference type="SUPFAM" id="SSF161098">
    <property type="entry name" value="MetI-like"/>
    <property type="match status" value="1"/>
</dbReference>
<evidence type="ECO:0000256" key="4">
    <source>
        <dbReference type="ARBA" id="ARBA00022475"/>
    </source>
</evidence>
<keyword evidence="8 9" id="KW-0472">Membrane</keyword>
<sequence>MKRIQKSSSDIIPSGYLWTGLIILAVVTLAPFVYLVASSLSNKVELLDGHLIPHHPTFLNYVHLFQGTDGANFLHAMLNSVEVAILTTLISMIIGVFAAYAFARLHFPFRITSLFAVLAMQILPSVSIIVPLYVLFRNGITIGIPFTHVVFYHSPPLLDTIWALVVAYTAGSLPFVIWLMSGYFQSVPKELEEAATVDGTGRFGTMFKIILPLSLPGLAATFIFTLLNNWDEFMFASAFTTTFASKTVPVAIQEFIGRHSMDWGLMTAGGFIATLPPVIISFFFYRYIVNGVTAGGVKG</sequence>
<feature type="transmembrane region" description="Helical" evidence="9">
    <location>
        <begin position="205"/>
        <end position="227"/>
    </location>
</feature>
<evidence type="ECO:0000256" key="2">
    <source>
        <dbReference type="ARBA" id="ARBA00009047"/>
    </source>
</evidence>
<name>A0ABY6Z1F5_9BACL</name>
<keyword evidence="7 9" id="KW-1133">Transmembrane helix</keyword>
<dbReference type="CDD" id="cd06261">
    <property type="entry name" value="TM_PBP2"/>
    <property type="match status" value="1"/>
</dbReference>
<reference evidence="11" key="1">
    <citation type="submission" date="2022-08" db="EMBL/GenBank/DDBJ databases">
        <title>Alicyclobacillus dauci DSM2870, complete genome.</title>
        <authorList>
            <person name="Wang Q."/>
            <person name="Cai R."/>
            <person name="Wang Z."/>
        </authorList>
    </citation>
    <scope>NUCLEOTIDE SEQUENCE</scope>
    <source>
        <strain evidence="11">DSM 28700</strain>
    </source>
</reference>
<evidence type="ECO:0000256" key="6">
    <source>
        <dbReference type="ARBA" id="ARBA00022692"/>
    </source>
</evidence>
<dbReference type="InterPro" id="IPR035906">
    <property type="entry name" value="MetI-like_sf"/>
</dbReference>
<accession>A0ABY6Z1F5</accession>
<evidence type="ECO:0000256" key="5">
    <source>
        <dbReference type="ARBA" id="ARBA00022597"/>
    </source>
</evidence>